<feature type="compositionally biased region" description="Acidic residues" evidence="4">
    <location>
        <begin position="84"/>
        <end position="96"/>
    </location>
</feature>
<keyword evidence="3" id="KW-0687">Ribonucleoprotein</keyword>
<accession>A0ABQ6MCW6</accession>
<evidence type="ECO:0000313" key="6">
    <source>
        <dbReference type="Proteomes" id="UP001165060"/>
    </source>
</evidence>
<evidence type="ECO:0000256" key="1">
    <source>
        <dbReference type="ARBA" id="ARBA00005436"/>
    </source>
</evidence>
<organism evidence="5 6">
    <name type="scientific">Tetraparma gracilis</name>
    <dbReference type="NCBI Taxonomy" id="2962635"/>
    <lineage>
        <taxon>Eukaryota</taxon>
        <taxon>Sar</taxon>
        <taxon>Stramenopiles</taxon>
        <taxon>Ochrophyta</taxon>
        <taxon>Bolidophyceae</taxon>
        <taxon>Parmales</taxon>
        <taxon>Triparmaceae</taxon>
        <taxon>Tetraparma</taxon>
    </lineage>
</organism>
<comment type="similarity">
    <text evidence="1">Belongs to the eukaryotic ribosomal protein P1/P2 family.</text>
</comment>
<reference evidence="5 6" key="1">
    <citation type="journal article" date="2023" name="Commun. Biol.">
        <title>Genome analysis of Parmales, the sister group of diatoms, reveals the evolutionary specialization of diatoms from phago-mixotrophs to photoautotrophs.</title>
        <authorList>
            <person name="Ban H."/>
            <person name="Sato S."/>
            <person name="Yoshikawa S."/>
            <person name="Yamada K."/>
            <person name="Nakamura Y."/>
            <person name="Ichinomiya M."/>
            <person name="Sato N."/>
            <person name="Blanc-Mathieu R."/>
            <person name="Endo H."/>
            <person name="Kuwata A."/>
            <person name="Ogata H."/>
        </authorList>
    </citation>
    <scope>NUCLEOTIDE SEQUENCE [LARGE SCALE GENOMIC DNA]</scope>
</reference>
<feature type="compositionally biased region" description="Gly residues" evidence="4">
    <location>
        <begin position="106"/>
        <end position="116"/>
    </location>
</feature>
<feature type="region of interest" description="Disordered" evidence="4">
    <location>
        <begin position="65"/>
        <end position="116"/>
    </location>
</feature>
<evidence type="ECO:0000256" key="3">
    <source>
        <dbReference type="ARBA" id="ARBA00023274"/>
    </source>
</evidence>
<keyword evidence="6" id="KW-1185">Reference proteome</keyword>
<evidence type="ECO:0000256" key="4">
    <source>
        <dbReference type="SAM" id="MobiDB-lite"/>
    </source>
</evidence>
<comment type="caution">
    <text evidence="5">The sequence shown here is derived from an EMBL/GenBank/DDBJ whole genome shotgun (WGS) entry which is preliminary data.</text>
</comment>
<dbReference type="EMBL" id="BRYB01002690">
    <property type="protein sequence ID" value="GMI24043.1"/>
    <property type="molecule type" value="Genomic_DNA"/>
</dbReference>
<dbReference type="Gene3D" id="1.10.10.1410">
    <property type="match status" value="1"/>
</dbReference>
<proteinExistence type="inferred from homology"/>
<name>A0ABQ6MCW6_9STRA</name>
<protein>
    <recommendedName>
        <fullName evidence="7">60S acidic ribosomal protein P2</fullName>
    </recommendedName>
</protein>
<evidence type="ECO:0000313" key="5">
    <source>
        <dbReference type="EMBL" id="GMI24043.1"/>
    </source>
</evidence>
<dbReference type="InterPro" id="IPR038716">
    <property type="entry name" value="P1/P2_N_sf"/>
</dbReference>
<feature type="compositionally biased region" description="Gly residues" evidence="4">
    <location>
        <begin position="68"/>
        <end position="80"/>
    </location>
</feature>
<evidence type="ECO:0008006" key="7">
    <source>
        <dbReference type="Google" id="ProtNLM"/>
    </source>
</evidence>
<sequence length="116" mass="10999">MATIPSTDEFLTSLAVLVTSDAGGEMTAETLGAVITAAGGKPNAAYTALFAGSIAKTGIEKMTAAPGSAGGGGGGGGGGAAEAAVEEEKPEEEEMDMGGSMDMFGGEEGGGGGGDY</sequence>
<dbReference type="Proteomes" id="UP001165060">
    <property type="component" value="Unassembled WGS sequence"/>
</dbReference>
<evidence type="ECO:0000256" key="2">
    <source>
        <dbReference type="ARBA" id="ARBA00022980"/>
    </source>
</evidence>
<gene>
    <name evidence="5" type="ORF">TeGR_g5885</name>
</gene>
<keyword evidence="2" id="KW-0689">Ribosomal protein</keyword>